<feature type="transmembrane region" description="Helical" evidence="1">
    <location>
        <begin position="12"/>
        <end position="34"/>
    </location>
</feature>
<evidence type="ECO:0000313" key="3">
    <source>
        <dbReference type="Proteomes" id="UP001610334"/>
    </source>
</evidence>
<evidence type="ECO:0000313" key="2">
    <source>
        <dbReference type="EMBL" id="KAL2817142.1"/>
    </source>
</evidence>
<name>A0ABR4HP23_9EURO</name>
<accession>A0ABR4HP23</accession>
<keyword evidence="3" id="KW-1185">Reference proteome</keyword>
<proteinExistence type="predicted"/>
<keyword evidence="1" id="KW-0472">Membrane</keyword>
<dbReference type="EMBL" id="JBFXLT010000019">
    <property type="protein sequence ID" value="KAL2817142.1"/>
    <property type="molecule type" value="Genomic_DNA"/>
</dbReference>
<reference evidence="2 3" key="1">
    <citation type="submission" date="2024-07" db="EMBL/GenBank/DDBJ databases">
        <title>Section-level genome sequencing and comparative genomics of Aspergillus sections Usti and Cavernicolus.</title>
        <authorList>
            <consortium name="Lawrence Berkeley National Laboratory"/>
            <person name="Nybo J.L."/>
            <person name="Vesth T.C."/>
            <person name="Theobald S."/>
            <person name="Frisvad J.C."/>
            <person name="Larsen T.O."/>
            <person name="Kjaerboelling I."/>
            <person name="Rothschild-Mancinelli K."/>
            <person name="Lyhne E.K."/>
            <person name="Kogle M.E."/>
            <person name="Barry K."/>
            <person name="Clum A."/>
            <person name="Na H."/>
            <person name="Ledsgaard L."/>
            <person name="Lin J."/>
            <person name="Lipzen A."/>
            <person name="Kuo A."/>
            <person name="Riley R."/>
            <person name="Mondo S."/>
            <person name="Labutti K."/>
            <person name="Haridas S."/>
            <person name="Pangalinan J."/>
            <person name="Salamov A.A."/>
            <person name="Simmons B.A."/>
            <person name="Magnuson J.K."/>
            <person name="Chen J."/>
            <person name="Drula E."/>
            <person name="Henrissat B."/>
            <person name="Wiebenga A."/>
            <person name="Lubbers R.J."/>
            <person name="Gomes A.C."/>
            <person name="Makela M.R."/>
            <person name="Stajich J."/>
            <person name="Grigoriev I.V."/>
            <person name="Mortensen U.H."/>
            <person name="De Vries R.P."/>
            <person name="Baker S.E."/>
            <person name="Andersen M.R."/>
        </authorList>
    </citation>
    <scope>NUCLEOTIDE SEQUENCE [LARGE SCALE GENOMIC DNA]</scope>
    <source>
        <strain evidence="2 3">CBS 588.65</strain>
    </source>
</reference>
<feature type="transmembrane region" description="Helical" evidence="1">
    <location>
        <begin position="82"/>
        <end position="107"/>
    </location>
</feature>
<keyword evidence="1" id="KW-0812">Transmembrane</keyword>
<organism evidence="2 3">
    <name type="scientific">Aspergillus granulosus</name>
    <dbReference type="NCBI Taxonomy" id="176169"/>
    <lineage>
        <taxon>Eukaryota</taxon>
        <taxon>Fungi</taxon>
        <taxon>Dikarya</taxon>
        <taxon>Ascomycota</taxon>
        <taxon>Pezizomycotina</taxon>
        <taxon>Eurotiomycetes</taxon>
        <taxon>Eurotiomycetidae</taxon>
        <taxon>Eurotiales</taxon>
        <taxon>Aspergillaceae</taxon>
        <taxon>Aspergillus</taxon>
        <taxon>Aspergillus subgen. Nidulantes</taxon>
    </lineage>
</organism>
<keyword evidence="1" id="KW-1133">Transmembrane helix</keyword>
<dbReference type="Proteomes" id="UP001610334">
    <property type="component" value="Unassembled WGS sequence"/>
</dbReference>
<gene>
    <name evidence="2" type="ORF">BJX63DRAFT_386218</name>
</gene>
<feature type="transmembrane region" description="Helical" evidence="1">
    <location>
        <begin position="683"/>
        <end position="709"/>
    </location>
</feature>
<sequence>MLVDLTVGQVSGLIAAGVVVVKLVLPTLFAFLFVGTLREENNAATTSAVAWSSISRFLHSSHWPTILSSDSAALSGVPGIVLFFRFSGLFFTFLISIAAVITPLGLFEAIVPGHPAPEQFHHIVDDGIFGIGTQERNQSVPWSRVCGTLDVPTTCSDLTRGPATADIPIDRSIPQGTIDIFTSGISATSNTVSSIFDIQCRSWTWTKFSDDSQGNGSAQYPIGIYQQIATLALEDRFVLVEGLVVDTKNGGIGLRNHSAPAMTTHGRTWSEGLLFIQPVSSCVDTNLTLDYSMAESEVINITSGEMSPIRLVDRGGFSSLNRTYPAWNRTNVQANPQLWERAYQSAWLNNVFVSGRVGVGNVTIGQGLERPLILHELGSTTGREFPLPSIYSASCLIDTQRPGVISANSYGCYSVTMPREDSWENIPLAIENLCAARNFDSGLGNIGNIATLCKLIIGASHRTDGPENDSTSIHLPGTTWSKPMYSCAMAVEAIIKTVTFAFNATDDLTGLTVLNITDKEYESESEYPLWGVENILDTLPAGYVELPLWGLISHEVASMFPQGELQTVRKKSLFLPLPGYFQSRQMDLQNLPGVGFYRAGLGVVSEIGLGFLGQQDYTGKADLAMSRQWIALSKSAESMSKALNLVWTDFAANAVVGTKGSPGSSNTVTRPVTTYRSAIQYDLLYAIPAIMILAILLLISVLSLLATLLGRASLAKVKRYLNVTSSGRIMTSMIQPLARNVDNDTPSGEWIKTEGKMSLTAGKTMPSLSVVGHQENSALLGKGAIISREA</sequence>
<evidence type="ECO:0000256" key="1">
    <source>
        <dbReference type="SAM" id="Phobius"/>
    </source>
</evidence>
<comment type="caution">
    <text evidence="2">The sequence shown here is derived from an EMBL/GenBank/DDBJ whole genome shotgun (WGS) entry which is preliminary data.</text>
</comment>
<protein>
    <submittedName>
        <fullName evidence="2">Uncharacterized protein</fullName>
    </submittedName>
</protein>